<dbReference type="STRING" id="2316362.A0A4Q2DQF4"/>
<organism evidence="3 4">
    <name type="scientific">Candolleomyces aberdarensis</name>
    <dbReference type="NCBI Taxonomy" id="2316362"/>
    <lineage>
        <taxon>Eukaryota</taxon>
        <taxon>Fungi</taxon>
        <taxon>Dikarya</taxon>
        <taxon>Basidiomycota</taxon>
        <taxon>Agaricomycotina</taxon>
        <taxon>Agaricomycetes</taxon>
        <taxon>Agaricomycetidae</taxon>
        <taxon>Agaricales</taxon>
        <taxon>Agaricineae</taxon>
        <taxon>Psathyrellaceae</taxon>
        <taxon>Candolleomyces</taxon>
    </lineage>
</organism>
<dbReference type="InterPro" id="IPR000086">
    <property type="entry name" value="NUDIX_hydrolase_dom"/>
</dbReference>
<name>A0A4Q2DQF4_9AGAR</name>
<accession>A0A4Q2DQF4</accession>
<protein>
    <recommendedName>
        <fullName evidence="2">Nudix hydrolase domain-containing protein</fullName>
    </recommendedName>
</protein>
<dbReference type="OrthoDB" id="10260614at2759"/>
<dbReference type="AlphaFoldDB" id="A0A4Q2DQF4"/>
<evidence type="ECO:0000256" key="1">
    <source>
        <dbReference type="SAM" id="MobiDB-lite"/>
    </source>
</evidence>
<dbReference type="InterPro" id="IPR015797">
    <property type="entry name" value="NUDIX_hydrolase-like_dom_sf"/>
</dbReference>
<dbReference type="Pfam" id="PF00293">
    <property type="entry name" value="NUDIX"/>
    <property type="match status" value="1"/>
</dbReference>
<sequence>MFDPAAPIEASVTPDTLQSLSEPSKACIKRLLAHFSNSAESKYLLSSEPGGKLAAVLVLLYEEDGELRVLLTTRSKSLRTHPGQTALPGGRVDAEDDNFVVTAMREANEEVGLRLNCPDIHVLGLLDPQISLYRIAVAPVVALLTKPDILRSLKAAEDEVDRIFSHPLEAILDPSLAKKEKLVDIGSEDWPYQNNFYNTSDSQVPLLGNMTYRMHRFRSSASPIKGMTAEVLIKTAEIAYNKPPVYDHFAPGQLRDFASLMAALKQASKEAPNGAAPLTSIPIPAPTPGTGGH</sequence>
<dbReference type="PANTHER" id="PTHR12992:SF45">
    <property type="entry name" value="NUDIX HYDROLASE DOMAIN-CONTAINING PROTEIN"/>
    <property type="match status" value="1"/>
</dbReference>
<dbReference type="PANTHER" id="PTHR12992">
    <property type="entry name" value="NUDIX HYDROLASE"/>
    <property type="match status" value="1"/>
</dbReference>
<feature type="domain" description="Nudix hydrolase" evidence="2">
    <location>
        <begin position="51"/>
        <end position="189"/>
    </location>
</feature>
<dbReference type="GO" id="GO:0010945">
    <property type="term" value="F:coenzyme A diphosphatase activity"/>
    <property type="evidence" value="ECO:0007669"/>
    <property type="project" value="InterPro"/>
</dbReference>
<dbReference type="EMBL" id="SDEE01000097">
    <property type="protein sequence ID" value="RXW21716.1"/>
    <property type="molecule type" value="Genomic_DNA"/>
</dbReference>
<comment type="caution">
    <text evidence="3">The sequence shown here is derived from an EMBL/GenBank/DDBJ whole genome shotgun (WGS) entry which is preliminary data.</text>
</comment>
<feature type="region of interest" description="Disordered" evidence="1">
    <location>
        <begin position="271"/>
        <end position="293"/>
    </location>
</feature>
<evidence type="ECO:0000259" key="2">
    <source>
        <dbReference type="PROSITE" id="PS51462"/>
    </source>
</evidence>
<dbReference type="PROSITE" id="PS51462">
    <property type="entry name" value="NUDIX"/>
    <property type="match status" value="1"/>
</dbReference>
<evidence type="ECO:0000313" key="4">
    <source>
        <dbReference type="Proteomes" id="UP000290288"/>
    </source>
</evidence>
<proteinExistence type="predicted"/>
<gene>
    <name evidence="3" type="ORF">EST38_g4110</name>
</gene>
<evidence type="ECO:0000313" key="3">
    <source>
        <dbReference type="EMBL" id="RXW21716.1"/>
    </source>
</evidence>
<dbReference type="SUPFAM" id="SSF55811">
    <property type="entry name" value="Nudix"/>
    <property type="match status" value="1"/>
</dbReference>
<dbReference type="Proteomes" id="UP000290288">
    <property type="component" value="Unassembled WGS sequence"/>
</dbReference>
<keyword evidence="4" id="KW-1185">Reference proteome</keyword>
<dbReference type="InterPro" id="IPR045121">
    <property type="entry name" value="CoAse"/>
</dbReference>
<dbReference type="GO" id="GO:0015938">
    <property type="term" value="P:coenzyme A catabolic process"/>
    <property type="evidence" value="ECO:0007669"/>
    <property type="project" value="TreeGrafter"/>
</dbReference>
<dbReference type="CDD" id="cd03426">
    <property type="entry name" value="NUDIX_CoAse_Nudt7"/>
    <property type="match status" value="1"/>
</dbReference>
<reference evidence="3 4" key="1">
    <citation type="submission" date="2019-01" db="EMBL/GenBank/DDBJ databases">
        <title>Draft genome sequence of Psathyrella aberdarensis IHI B618.</title>
        <authorList>
            <person name="Buettner E."/>
            <person name="Kellner H."/>
        </authorList>
    </citation>
    <scope>NUCLEOTIDE SEQUENCE [LARGE SCALE GENOMIC DNA]</scope>
    <source>
        <strain evidence="3 4">IHI B618</strain>
    </source>
</reference>
<dbReference type="Gene3D" id="3.90.79.10">
    <property type="entry name" value="Nucleoside Triphosphate Pyrophosphohydrolase"/>
    <property type="match status" value="1"/>
</dbReference>